<evidence type="ECO:0000313" key="2">
    <source>
        <dbReference type="EMBL" id="KAH7108928.1"/>
    </source>
</evidence>
<dbReference type="GO" id="GO:0008270">
    <property type="term" value="F:zinc ion binding"/>
    <property type="evidence" value="ECO:0007669"/>
    <property type="project" value="InterPro"/>
</dbReference>
<dbReference type="SUPFAM" id="SSF57701">
    <property type="entry name" value="Zn2/Cys6 DNA-binding domain"/>
    <property type="match status" value="1"/>
</dbReference>
<evidence type="ECO:0000256" key="1">
    <source>
        <dbReference type="SAM" id="MobiDB-lite"/>
    </source>
</evidence>
<feature type="region of interest" description="Disordered" evidence="1">
    <location>
        <begin position="1"/>
        <end position="23"/>
    </location>
</feature>
<comment type="caution">
    <text evidence="2">The sequence shown here is derived from an EMBL/GenBank/DDBJ whole genome shotgun (WGS) entry which is preliminary data.</text>
</comment>
<proteinExistence type="predicted"/>
<dbReference type="InterPro" id="IPR036864">
    <property type="entry name" value="Zn2-C6_fun-type_DNA-bd_sf"/>
</dbReference>
<organism evidence="2 3">
    <name type="scientific">Dactylonectria estremocensis</name>
    <dbReference type="NCBI Taxonomy" id="1079267"/>
    <lineage>
        <taxon>Eukaryota</taxon>
        <taxon>Fungi</taxon>
        <taxon>Dikarya</taxon>
        <taxon>Ascomycota</taxon>
        <taxon>Pezizomycotina</taxon>
        <taxon>Sordariomycetes</taxon>
        <taxon>Hypocreomycetidae</taxon>
        <taxon>Hypocreales</taxon>
        <taxon>Nectriaceae</taxon>
        <taxon>Dactylonectria</taxon>
    </lineage>
</organism>
<dbReference type="GO" id="GO:0000981">
    <property type="term" value="F:DNA-binding transcription factor activity, RNA polymerase II-specific"/>
    <property type="evidence" value="ECO:0007669"/>
    <property type="project" value="InterPro"/>
</dbReference>
<dbReference type="AlphaFoldDB" id="A0A9P9CXK4"/>
<feature type="non-terminal residue" evidence="2">
    <location>
        <position position="1"/>
    </location>
</feature>
<feature type="compositionally biased region" description="Low complexity" evidence="1">
    <location>
        <begin position="80"/>
        <end position="95"/>
    </location>
</feature>
<protein>
    <submittedName>
        <fullName evidence="2">Uncharacterized protein</fullName>
    </submittedName>
</protein>
<keyword evidence="3" id="KW-1185">Reference proteome</keyword>
<dbReference type="EMBL" id="JAGMUU010000081">
    <property type="protein sequence ID" value="KAH7108928.1"/>
    <property type="molecule type" value="Genomic_DNA"/>
</dbReference>
<name>A0A9P9CXK4_9HYPO</name>
<sequence length="105" mass="11194">MSHTMVGEAASLRKPPPGESSTSCLLCRQQREEYGEEEPNCDNCSQMKLQSTFAMAALDLVNSHNLVHSDGLVPAPCGAQQSSHGTQQSSHGTQSANEIPQPNSV</sequence>
<feature type="region of interest" description="Disordered" evidence="1">
    <location>
        <begin position="69"/>
        <end position="105"/>
    </location>
</feature>
<feature type="compositionally biased region" description="Polar residues" evidence="1">
    <location>
        <begin position="96"/>
        <end position="105"/>
    </location>
</feature>
<reference evidence="2" key="1">
    <citation type="journal article" date="2021" name="Nat. Commun.">
        <title>Genetic determinants of endophytism in the Arabidopsis root mycobiome.</title>
        <authorList>
            <person name="Mesny F."/>
            <person name="Miyauchi S."/>
            <person name="Thiergart T."/>
            <person name="Pickel B."/>
            <person name="Atanasova L."/>
            <person name="Karlsson M."/>
            <person name="Huettel B."/>
            <person name="Barry K.W."/>
            <person name="Haridas S."/>
            <person name="Chen C."/>
            <person name="Bauer D."/>
            <person name="Andreopoulos W."/>
            <person name="Pangilinan J."/>
            <person name="LaButti K."/>
            <person name="Riley R."/>
            <person name="Lipzen A."/>
            <person name="Clum A."/>
            <person name="Drula E."/>
            <person name="Henrissat B."/>
            <person name="Kohler A."/>
            <person name="Grigoriev I.V."/>
            <person name="Martin F.M."/>
            <person name="Hacquard S."/>
        </authorList>
    </citation>
    <scope>NUCLEOTIDE SEQUENCE</scope>
    <source>
        <strain evidence="2">MPI-CAGE-AT-0021</strain>
    </source>
</reference>
<gene>
    <name evidence="2" type="ORF">B0J13DRAFT_534862</name>
</gene>
<dbReference type="Proteomes" id="UP000717696">
    <property type="component" value="Unassembled WGS sequence"/>
</dbReference>
<evidence type="ECO:0000313" key="3">
    <source>
        <dbReference type="Proteomes" id="UP000717696"/>
    </source>
</evidence>
<accession>A0A9P9CXK4</accession>